<dbReference type="GO" id="GO:0005634">
    <property type="term" value="C:nucleus"/>
    <property type="evidence" value="ECO:0007669"/>
    <property type="project" value="UniProtKB-SubCell"/>
</dbReference>
<feature type="domain" description="Coenzyme Q-binding protein COQ10 START" evidence="3">
    <location>
        <begin position="89"/>
        <end position="128"/>
    </location>
</feature>
<dbReference type="PANTHER" id="PTHR34060">
    <property type="entry name" value="POLYKETIDE CYCLASE / DEHYDRASE AND LIPID TRANSPORT PROTEIN"/>
    <property type="match status" value="1"/>
</dbReference>
<dbReference type="InterPro" id="IPR005031">
    <property type="entry name" value="COQ10_START"/>
</dbReference>
<accession>A0A8T0SVC1</accession>
<dbReference type="Gene3D" id="3.30.530.20">
    <property type="match status" value="1"/>
</dbReference>
<evidence type="ECO:0000313" key="5">
    <source>
        <dbReference type="Proteomes" id="UP000823388"/>
    </source>
</evidence>
<dbReference type="SUPFAM" id="SSF55961">
    <property type="entry name" value="Bet v1-like"/>
    <property type="match status" value="1"/>
</dbReference>
<evidence type="ECO:0000259" key="3">
    <source>
        <dbReference type="Pfam" id="PF03364"/>
    </source>
</evidence>
<dbReference type="PANTHER" id="PTHR34060:SF1">
    <property type="entry name" value="POLYKETIDE CYCLASE _ DEHYDRASE AND LIPID TRANSPORT PROTEIN"/>
    <property type="match status" value="1"/>
</dbReference>
<feature type="region of interest" description="Disordered" evidence="2">
    <location>
        <begin position="181"/>
        <end position="204"/>
    </location>
</feature>
<dbReference type="InterPro" id="IPR023393">
    <property type="entry name" value="START-like_dom_sf"/>
</dbReference>
<comment type="subcellular location">
    <subcellularLocation>
        <location evidence="1">Nucleus</location>
    </subcellularLocation>
</comment>
<name>A0A8T0SVC1_PANVG</name>
<evidence type="ECO:0000256" key="2">
    <source>
        <dbReference type="SAM" id="MobiDB-lite"/>
    </source>
</evidence>
<dbReference type="Pfam" id="PF03364">
    <property type="entry name" value="Polyketide_cyc"/>
    <property type="match status" value="1"/>
</dbReference>
<evidence type="ECO:0000313" key="4">
    <source>
        <dbReference type="EMBL" id="KAG2603552.1"/>
    </source>
</evidence>
<dbReference type="Proteomes" id="UP000823388">
    <property type="component" value="Chromosome 5K"/>
</dbReference>
<organism evidence="4 5">
    <name type="scientific">Panicum virgatum</name>
    <name type="common">Blackwell switchgrass</name>
    <dbReference type="NCBI Taxonomy" id="38727"/>
    <lineage>
        <taxon>Eukaryota</taxon>
        <taxon>Viridiplantae</taxon>
        <taxon>Streptophyta</taxon>
        <taxon>Embryophyta</taxon>
        <taxon>Tracheophyta</taxon>
        <taxon>Spermatophyta</taxon>
        <taxon>Magnoliopsida</taxon>
        <taxon>Liliopsida</taxon>
        <taxon>Poales</taxon>
        <taxon>Poaceae</taxon>
        <taxon>PACMAD clade</taxon>
        <taxon>Panicoideae</taxon>
        <taxon>Panicodae</taxon>
        <taxon>Paniceae</taxon>
        <taxon>Panicinae</taxon>
        <taxon>Panicum</taxon>
        <taxon>Panicum sect. Hiantes</taxon>
    </lineage>
</organism>
<proteinExistence type="predicted"/>
<dbReference type="AlphaFoldDB" id="A0A8T0SVC1"/>
<gene>
    <name evidence="4" type="ORF">PVAP13_5KG778500</name>
</gene>
<dbReference type="EMBL" id="CM029045">
    <property type="protein sequence ID" value="KAG2603552.1"/>
    <property type="molecule type" value="Genomic_DNA"/>
</dbReference>
<comment type="caution">
    <text evidence="4">The sequence shown here is derived from an EMBL/GenBank/DDBJ whole genome shotgun (WGS) entry which is preliminary data.</text>
</comment>
<keyword evidence="5" id="KW-1185">Reference proteome</keyword>
<protein>
    <recommendedName>
        <fullName evidence="3">Coenzyme Q-binding protein COQ10 START domain-containing protein</fullName>
    </recommendedName>
</protein>
<sequence length="204" mass="22293">MAACCCASSPRLFYSYRSSSSSPSRSRRRARLIVYPPSAVVAVAPAPRLSWRTLASPDPPPLADDRDDAIGFQIQVSKVGKRNRRVVRVDAPLEAVWATLTDYEGLADFIPGLSECRLLDQAHGFARIYLDLALGFKFNAKGTIDCYEGDMESLPAESRGGGGGAEGDRLQHDRRRFQALPGEMVRRPGTTPPGSGWTTSRFGF</sequence>
<reference evidence="4 5" key="1">
    <citation type="submission" date="2020-05" db="EMBL/GenBank/DDBJ databases">
        <title>WGS assembly of Panicum virgatum.</title>
        <authorList>
            <person name="Lovell J.T."/>
            <person name="Jenkins J."/>
            <person name="Shu S."/>
            <person name="Juenger T.E."/>
            <person name="Schmutz J."/>
        </authorList>
    </citation>
    <scope>NUCLEOTIDE SEQUENCE [LARGE SCALE GENOMIC DNA]</scope>
    <source>
        <strain evidence="5">cv. AP13</strain>
    </source>
</reference>
<feature type="compositionally biased region" description="Low complexity" evidence="2">
    <location>
        <begin position="187"/>
        <end position="204"/>
    </location>
</feature>
<evidence type="ECO:0000256" key="1">
    <source>
        <dbReference type="ARBA" id="ARBA00004123"/>
    </source>
</evidence>